<dbReference type="Proteomes" id="UP000824041">
    <property type="component" value="Unassembled WGS sequence"/>
</dbReference>
<evidence type="ECO:0000313" key="3">
    <source>
        <dbReference type="Proteomes" id="UP000824041"/>
    </source>
</evidence>
<dbReference type="EMBL" id="DXBU01000071">
    <property type="protein sequence ID" value="HIZ22182.1"/>
    <property type="molecule type" value="Genomic_DNA"/>
</dbReference>
<organism evidence="2 3">
    <name type="scientific">Candidatus Blautia faecigallinarum</name>
    <dbReference type="NCBI Taxonomy" id="2838488"/>
    <lineage>
        <taxon>Bacteria</taxon>
        <taxon>Bacillati</taxon>
        <taxon>Bacillota</taxon>
        <taxon>Clostridia</taxon>
        <taxon>Lachnospirales</taxon>
        <taxon>Lachnospiraceae</taxon>
        <taxon>Blautia</taxon>
    </lineage>
</organism>
<proteinExistence type="predicted"/>
<evidence type="ECO:0000256" key="1">
    <source>
        <dbReference type="SAM" id="MobiDB-lite"/>
    </source>
</evidence>
<name>A0A9D2DS41_9FIRM</name>
<accession>A0A9D2DS41</accession>
<evidence type="ECO:0000313" key="2">
    <source>
        <dbReference type="EMBL" id="HIZ22182.1"/>
    </source>
</evidence>
<reference evidence="2" key="1">
    <citation type="journal article" date="2021" name="PeerJ">
        <title>Extensive microbial diversity within the chicken gut microbiome revealed by metagenomics and culture.</title>
        <authorList>
            <person name="Gilroy R."/>
            <person name="Ravi A."/>
            <person name="Getino M."/>
            <person name="Pursley I."/>
            <person name="Horton D.L."/>
            <person name="Alikhan N.F."/>
            <person name="Baker D."/>
            <person name="Gharbi K."/>
            <person name="Hall N."/>
            <person name="Watson M."/>
            <person name="Adriaenssens E.M."/>
            <person name="Foster-Nyarko E."/>
            <person name="Jarju S."/>
            <person name="Secka A."/>
            <person name="Antonio M."/>
            <person name="Oren A."/>
            <person name="Chaudhuri R.R."/>
            <person name="La Ragione R."/>
            <person name="Hildebrand F."/>
            <person name="Pallen M.J."/>
        </authorList>
    </citation>
    <scope>NUCLEOTIDE SEQUENCE</scope>
    <source>
        <strain evidence="2">14324</strain>
    </source>
</reference>
<protein>
    <submittedName>
        <fullName evidence="2">Uncharacterized protein</fullName>
    </submittedName>
</protein>
<feature type="region of interest" description="Disordered" evidence="1">
    <location>
        <begin position="80"/>
        <end position="104"/>
    </location>
</feature>
<dbReference type="AlphaFoldDB" id="A0A9D2DS41"/>
<gene>
    <name evidence="2" type="ORF">IAA21_05215</name>
</gene>
<reference evidence="2" key="2">
    <citation type="submission" date="2021-04" db="EMBL/GenBank/DDBJ databases">
        <authorList>
            <person name="Gilroy R."/>
        </authorList>
    </citation>
    <scope>NUCLEOTIDE SEQUENCE</scope>
    <source>
        <strain evidence="2">14324</strain>
    </source>
</reference>
<sequence length="137" mass="15992">MERKLLENVTELAVLFGRLTEAGELDLEKEDSATERLYDNLEEWAEEFEDWYSEEEDGEYYEAIEAFGIDKFKKLGWYSPKHKQGASGRQEPEGIPQKTPDTAEEEFPEWDHHAMYLMMAELADINKKLTVISNSIH</sequence>
<comment type="caution">
    <text evidence="2">The sequence shown here is derived from an EMBL/GenBank/DDBJ whole genome shotgun (WGS) entry which is preliminary data.</text>
</comment>